<dbReference type="GO" id="GO:0006979">
    <property type="term" value="P:response to oxidative stress"/>
    <property type="evidence" value="ECO:0007669"/>
    <property type="project" value="TreeGrafter"/>
</dbReference>
<dbReference type="NCBIfam" id="NF006040">
    <property type="entry name" value="PRK08183.1"/>
    <property type="match status" value="1"/>
</dbReference>
<keyword evidence="3" id="KW-1185">Reference proteome</keyword>
<feature type="region of interest" description="Disordered" evidence="1">
    <location>
        <begin position="113"/>
        <end position="132"/>
    </location>
</feature>
<protein>
    <submittedName>
        <fullName evidence="2">NADH:ubiquinone oxidoreductase subunit NDUFA12</fullName>
    </submittedName>
</protein>
<dbReference type="RefSeq" id="WP_220231080.1">
    <property type="nucleotide sequence ID" value="NZ_JAICBX010000006.1"/>
</dbReference>
<reference evidence="2" key="1">
    <citation type="submission" date="2021-08" db="EMBL/GenBank/DDBJ databases">
        <title>Hoeflea bacterium WL0058 sp. nov., isolated from the sediment.</title>
        <authorList>
            <person name="Wang L."/>
            <person name="Zhang D."/>
        </authorList>
    </citation>
    <scope>NUCLEOTIDE SEQUENCE</scope>
    <source>
        <strain evidence="2">WL0058</strain>
    </source>
</reference>
<dbReference type="GO" id="GO:0045271">
    <property type="term" value="C:respiratory chain complex I"/>
    <property type="evidence" value="ECO:0007669"/>
    <property type="project" value="InterPro"/>
</dbReference>
<gene>
    <name evidence="2" type="ORF">K1W69_24345</name>
</gene>
<evidence type="ECO:0000313" key="3">
    <source>
        <dbReference type="Proteomes" id="UP001196509"/>
    </source>
</evidence>
<dbReference type="AlphaFoldDB" id="A0AAE3D305"/>
<evidence type="ECO:0000313" key="2">
    <source>
        <dbReference type="EMBL" id="MBW8640344.1"/>
    </source>
</evidence>
<sequence length="132" mass="15078">MTISLVQVFGWWHKATIGTLFHTWRKGERVGEDEFGNVYYQGGKDSEGRTRRWVIYNGPAEASAIPPGWHGWMHHRTDVSPADEQYKPRDWQLPHLPNMTGTAAAYRPKGSILNPAERPRVTGDYDAWSPES</sequence>
<dbReference type="Pfam" id="PF05071">
    <property type="entry name" value="NDUFA12"/>
    <property type="match status" value="1"/>
</dbReference>
<comment type="caution">
    <text evidence="2">The sequence shown here is derived from an EMBL/GenBank/DDBJ whole genome shotgun (WGS) entry which is preliminary data.</text>
</comment>
<proteinExistence type="predicted"/>
<organism evidence="2 3">
    <name type="scientific">Flavimaribacter sediminis</name>
    <dbReference type="NCBI Taxonomy" id="2865987"/>
    <lineage>
        <taxon>Bacteria</taxon>
        <taxon>Pseudomonadati</taxon>
        <taxon>Pseudomonadota</taxon>
        <taxon>Alphaproteobacteria</taxon>
        <taxon>Hyphomicrobiales</taxon>
        <taxon>Rhizobiaceae</taxon>
        <taxon>Flavimaribacter</taxon>
    </lineage>
</organism>
<dbReference type="PANTHER" id="PTHR12910">
    <property type="entry name" value="NADH-UBIQUINONE OXIDOREDUCTASE SUBUNIT B17.2"/>
    <property type="match status" value="1"/>
</dbReference>
<dbReference type="PANTHER" id="PTHR12910:SF2">
    <property type="entry name" value="NADH DEHYDROGENASE [UBIQUINONE] 1 ALPHA SUBCOMPLEX SUBUNIT 12"/>
    <property type="match status" value="1"/>
</dbReference>
<dbReference type="Proteomes" id="UP001196509">
    <property type="component" value="Unassembled WGS sequence"/>
</dbReference>
<evidence type="ECO:0000256" key="1">
    <source>
        <dbReference type="SAM" id="MobiDB-lite"/>
    </source>
</evidence>
<dbReference type="InterPro" id="IPR007763">
    <property type="entry name" value="NDUFA12"/>
</dbReference>
<accession>A0AAE3D305</accession>
<name>A0AAE3D305_9HYPH</name>
<dbReference type="EMBL" id="JAICBX010000006">
    <property type="protein sequence ID" value="MBW8640344.1"/>
    <property type="molecule type" value="Genomic_DNA"/>
</dbReference>